<evidence type="ECO:0000313" key="2">
    <source>
        <dbReference type="Proteomes" id="UP001144978"/>
    </source>
</evidence>
<accession>A0ACC1NF91</accession>
<evidence type="ECO:0000313" key="1">
    <source>
        <dbReference type="EMBL" id="KAJ2977468.1"/>
    </source>
</evidence>
<proteinExistence type="predicted"/>
<sequence length="161" mass="16831">MRRAAHGAAALAGRRGQGKQLLYGKLILGDYYKYYGKLGMSFESIEHHTSSVLCAVPKAGRVQPGVDTSGKVTGHAFQWPSLAPICSVSFITPISATPISATVRIVPTISATISATIPAAIPAAVPATIPTVPCASRKYNIHTSGTAMVMMVVVMMPPVPV</sequence>
<name>A0ACC1NF91_9APHY</name>
<keyword evidence="2" id="KW-1185">Reference proteome</keyword>
<protein>
    <submittedName>
        <fullName evidence="1">Uncharacterized protein</fullName>
    </submittedName>
</protein>
<dbReference type="Proteomes" id="UP001144978">
    <property type="component" value="Unassembled WGS sequence"/>
</dbReference>
<gene>
    <name evidence="1" type="ORF">NUW54_g11416</name>
</gene>
<dbReference type="EMBL" id="JANSHE010004447">
    <property type="protein sequence ID" value="KAJ2977468.1"/>
    <property type="molecule type" value="Genomic_DNA"/>
</dbReference>
<comment type="caution">
    <text evidence="1">The sequence shown here is derived from an EMBL/GenBank/DDBJ whole genome shotgun (WGS) entry which is preliminary data.</text>
</comment>
<reference evidence="1" key="1">
    <citation type="submission" date="2022-08" db="EMBL/GenBank/DDBJ databases">
        <title>Genome Sequence of Pycnoporus sanguineus.</title>
        <authorList>
            <person name="Buettner E."/>
        </authorList>
    </citation>
    <scope>NUCLEOTIDE SEQUENCE</scope>
    <source>
        <strain evidence="1">CG-C14</strain>
    </source>
</reference>
<organism evidence="1 2">
    <name type="scientific">Trametes sanguinea</name>
    <dbReference type="NCBI Taxonomy" id="158606"/>
    <lineage>
        <taxon>Eukaryota</taxon>
        <taxon>Fungi</taxon>
        <taxon>Dikarya</taxon>
        <taxon>Basidiomycota</taxon>
        <taxon>Agaricomycotina</taxon>
        <taxon>Agaricomycetes</taxon>
        <taxon>Polyporales</taxon>
        <taxon>Polyporaceae</taxon>
        <taxon>Trametes</taxon>
    </lineage>
</organism>